<sequence length="157" mass="16830">MHDVLAIERLGIVFVTEISNPYDPPASVPVSSNRRSVRRLQSITWLIVLGIAIATGTIIAFANLQSDDSTEDRRDVIVFFVGLAVIFGTAGSYLTCRYIAGNIPAYFIAVALGLFVAMPLLVGGPNYTGALALLSLIAAVSLVTSLTTGLVFRRMLR</sequence>
<keyword evidence="1" id="KW-0812">Transmembrane</keyword>
<feature type="transmembrane region" description="Helical" evidence="1">
    <location>
        <begin position="43"/>
        <end position="64"/>
    </location>
</feature>
<dbReference type="Proteomes" id="UP000318288">
    <property type="component" value="Unassembled WGS sequence"/>
</dbReference>
<keyword evidence="1" id="KW-0472">Membrane</keyword>
<feature type="transmembrane region" description="Helical" evidence="1">
    <location>
        <begin position="103"/>
        <end position="122"/>
    </location>
</feature>
<reference evidence="2 3" key="1">
    <citation type="submission" date="2019-02" db="EMBL/GenBank/DDBJ databases">
        <title>Deep-cultivation of Planctomycetes and their phenomic and genomic characterization uncovers novel biology.</title>
        <authorList>
            <person name="Wiegand S."/>
            <person name="Jogler M."/>
            <person name="Boedeker C."/>
            <person name="Pinto D."/>
            <person name="Vollmers J."/>
            <person name="Rivas-Marin E."/>
            <person name="Kohn T."/>
            <person name="Peeters S.H."/>
            <person name="Heuer A."/>
            <person name="Rast P."/>
            <person name="Oberbeckmann S."/>
            <person name="Bunk B."/>
            <person name="Jeske O."/>
            <person name="Meyerdierks A."/>
            <person name="Storesund J.E."/>
            <person name="Kallscheuer N."/>
            <person name="Luecker S."/>
            <person name="Lage O.M."/>
            <person name="Pohl T."/>
            <person name="Merkel B.J."/>
            <person name="Hornburger P."/>
            <person name="Mueller R.-W."/>
            <person name="Bruemmer F."/>
            <person name="Labrenz M."/>
            <person name="Spormann A.M."/>
            <person name="Op Den Camp H."/>
            <person name="Overmann J."/>
            <person name="Amann R."/>
            <person name="Jetten M.S.M."/>
            <person name="Mascher T."/>
            <person name="Medema M.H."/>
            <person name="Devos D.P."/>
            <person name="Kaster A.-K."/>
            <person name="Ovreas L."/>
            <person name="Rohde M."/>
            <person name="Galperin M.Y."/>
            <person name="Jogler C."/>
        </authorList>
    </citation>
    <scope>NUCLEOTIDE SEQUENCE [LARGE SCALE GENOMIC DNA]</scope>
    <source>
        <strain evidence="2 3">Poly51</strain>
    </source>
</reference>
<proteinExistence type="predicted"/>
<comment type="caution">
    <text evidence="2">The sequence shown here is derived from an EMBL/GenBank/DDBJ whole genome shotgun (WGS) entry which is preliminary data.</text>
</comment>
<evidence type="ECO:0000313" key="2">
    <source>
        <dbReference type="EMBL" id="TWU59946.1"/>
    </source>
</evidence>
<protein>
    <submittedName>
        <fullName evidence="2">Uncharacterized protein</fullName>
    </submittedName>
</protein>
<keyword evidence="1" id="KW-1133">Transmembrane helix</keyword>
<feature type="transmembrane region" description="Helical" evidence="1">
    <location>
        <begin position="128"/>
        <end position="152"/>
    </location>
</feature>
<evidence type="ECO:0000256" key="1">
    <source>
        <dbReference type="SAM" id="Phobius"/>
    </source>
</evidence>
<name>A0A5C6FDR6_9BACT</name>
<dbReference type="RefSeq" id="WP_146453504.1">
    <property type="nucleotide sequence ID" value="NZ_SJPW01000001.1"/>
</dbReference>
<organism evidence="2 3">
    <name type="scientific">Rubripirellula tenax</name>
    <dbReference type="NCBI Taxonomy" id="2528015"/>
    <lineage>
        <taxon>Bacteria</taxon>
        <taxon>Pseudomonadati</taxon>
        <taxon>Planctomycetota</taxon>
        <taxon>Planctomycetia</taxon>
        <taxon>Pirellulales</taxon>
        <taxon>Pirellulaceae</taxon>
        <taxon>Rubripirellula</taxon>
    </lineage>
</organism>
<feature type="transmembrane region" description="Helical" evidence="1">
    <location>
        <begin position="76"/>
        <end position="96"/>
    </location>
</feature>
<accession>A0A5C6FDR6</accession>
<dbReference type="AlphaFoldDB" id="A0A5C6FDR6"/>
<dbReference type="EMBL" id="SJPW01000001">
    <property type="protein sequence ID" value="TWU59946.1"/>
    <property type="molecule type" value="Genomic_DNA"/>
</dbReference>
<evidence type="ECO:0000313" key="3">
    <source>
        <dbReference type="Proteomes" id="UP000318288"/>
    </source>
</evidence>
<gene>
    <name evidence="2" type="ORF">Poly51_02190</name>
</gene>
<dbReference type="OrthoDB" id="285764at2"/>
<keyword evidence="3" id="KW-1185">Reference proteome</keyword>